<evidence type="ECO:0000313" key="1">
    <source>
        <dbReference type="EMBL" id="AOG60442.1"/>
    </source>
</evidence>
<accession>A0A1B3SKI1</accession>
<dbReference type="AlphaFoldDB" id="A0A1B3SKI1"/>
<dbReference type="Proteomes" id="UP000094378">
    <property type="component" value="Chromosome"/>
</dbReference>
<organism evidence="1 2">
    <name type="scientific">Spiroplasma helicoides</name>
    <dbReference type="NCBI Taxonomy" id="216938"/>
    <lineage>
        <taxon>Bacteria</taxon>
        <taxon>Bacillati</taxon>
        <taxon>Mycoplasmatota</taxon>
        <taxon>Mollicutes</taxon>
        <taxon>Entomoplasmatales</taxon>
        <taxon>Spiroplasmataceae</taxon>
        <taxon>Spiroplasma</taxon>
    </lineage>
</organism>
<protein>
    <submittedName>
        <fullName evidence="1">Uncharacterized protein</fullName>
    </submittedName>
</protein>
<dbReference type="EMBL" id="CP017015">
    <property type="protein sequence ID" value="AOG60442.1"/>
    <property type="molecule type" value="Genomic_DNA"/>
</dbReference>
<proteinExistence type="predicted"/>
<evidence type="ECO:0000313" key="2">
    <source>
        <dbReference type="Proteomes" id="UP000094378"/>
    </source>
</evidence>
<name>A0A1B3SKI1_9MOLU</name>
<dbReference type="KEGG" id="shj:SHELI_v1c04910"/>
<keyword evidence="2" id="KW-1185">Reference proteome</keyword>
<gene>
    <name evidence="1" type="ORF">SHELI_v1c04910</name>
</gene>
<sequence length="511" mass="57025">MKNVKYEPGKNGGAPKVDSKEFNKVGSQLMMATNSLSKKSYIDWFASVKDSVAESDFGAEETFRLANWLMPMLTKSGNTTELRVQGAASMLIYNAQSAINQIQDENKSADIQEFLKTNGFSEEILSKKINKVDALGVPSLAFPGAKDVTIKNIYKAGDNIADPLENLKQVSIFLKELSKFHKNLKTEDLKKKFVDLLFYCDPSQLGLMGNQKTPFAKSYSLLIRANAMILDLGGLGADGWSNIIKADGSGGADFADWLANSYDLLGSTDMKTMIDSLLENYDNTSINDLTVSKKAELIDKVGYDYSKHKFKDNSLLKRLYDLFANQDAAGTKKFQEFMDTFKAFTDKDMAPLHENALQYINNKEYWKESDVKVNAKTASEVGGTMEFTLEYSGIGDTESTASKQTTKVDVPENFNPYQTIVANQKDAAESDALKDKIDTSRKSGVILGKEQLSMDDEALKKYDGYGNTFGNVKHKYKVVWKNISDDKDKPYWVIADVQSFNDSGTQFYNIY</sequence>
<reference evidence="1 2" key="1">
    <citation type="submission" date="2016-08" db="EMBL/GenBank/DDBJ databases">
        <title>Complete genome sequence of Spiroplasma helicoides TABS-2 (DSM 22551).</title>
        <authorList>
            <person name="Shen W.-Y."/>
            <person name="Lo W.-S."/>
            <person name="Lai Y.-C."/>
            <person name="Kuo C.-H."/>
        </authorList>
    </citation>
    <scope>NUCLEOTIDE SEQUENCE [LARGE SCALE GENOMIC DNA]</scope>
    <source>
        <strain evidence="1 2">TABS-2</strain>
    </source>
</reference>